<keyword evidence="5" id="KW-0809">Transit peptide</keyword>
<dbReference type="PANTHER" id="PTHR43706">
    <property type="entry name" value="NADH DEHYDROGENASE"/>
    <property type="match status" value="1"/>
</dbReference>
<dbReference type="InterPro" id="IPR023753">
    <property type="entry name" value="FAD/NAD-binding_dom"/>
</dbReference>
<accession>A0A1I6FN15</accession>
<evidence type="ECO:0000259" key="11">
    <source>
        <dbReference type="Pfam" id="PF22366"/>
    </source>
</evidence>
<dbReference type="EC" id="1.6.5.9" evidence="2"/>
<evidence type="ECO:0000256" key="9">
    <source>
        <dbReference type="SAM" id="Phobius"/>
    </source>
</evidence>
<dbReference type="GO" id="GO:0050136">
    <property type="term" value="F:NADH dehydrogenase (quinone) (non-electrogenic) activity"/>
    <property type="evidence" value="ECO:0007669"/>
    <property type="project" value="UniProtKB-EC"/>
</dbReference>
<protein>
    <recommendedName>
        <fullName evidence="2">NADH:ubiquinone reductase (non-electrogenic)</fullName>
        <ecNumber evidence="2">1.6.5.9</ecNumber>
    </recommendedName>
</protein>
<evidence type="ECO:0000256" key="1">
    <source>
        <dbReference type="ARBA" id="ARBA00005272"/>
    </source>
</evidence>
<sequence>MDKERKKVVIVGGGFAGINLALALSKVKYYEVVLVDKNNYNHFAPLLYQVATGMLQVSSISLPFRTLFKNKKHLRFRIGTLKKIDCEARILHLNNGKITYDLLVLATGTVTNFFGNENIQNEAWPMKSVEDAVKLRNALLRNAEKASITQDPEKLEVLRNIVIAGGGPAGVEVAGMLAELRNRALRKLYPDLDASRLQIYLVEGSPNLLGGMRTASQEYAMESMKKLGIKVIPDVMVEDYREETVYLSNGQEIRSKTLIWTTGVRAQHFEGIPEELYDKSFRIRVNQYNQIDSLPEIFVIGDASLQEHEGFDDGYPQLGSVATQHGKTLAKNLIRLAKGRAMEPFEYFDKGTMAIIGKSKATADLEIPKKTLTGWFAWAAWLTVHLFLLINYRNRIKTMWEWTNSYLTTTEPEGLLLNPENDKV</sequence>
<dbReference type="InterPro" id="IPR054585">
    <property type="entry name" value="NDH2-like_C"/>
</dbReference>
<evidence type="ECO:0000259" key="10">
    <source>
        <dbReference type="Pfam" id="PF07992"/>
    </source>
</evidence>
<evidence type="ECO:0000256" key="8">
    <source>
        <dbReference type="ARBA" id="ARBA00047599"/>
    </source>
</evidence>
<dbReference type="Gene3D" id="3.50.50.100">
    <property type="match status" value="1"/>
</dbReference>
<keyword evidence="6" id="KW-0560">Oxidoreductase</keyword>
<keyword evidence="9" id="KW-0812">Transmembrane</keyword>
<dbReference type="STRING" id="400055.SAMN04490243_0169"/>
<organism evidence="12 13">
    <name type="scientific">Robiginitalea myxolifaciens</name>
    <dbReference type="NCBI Taxonomy" id="400055"/>
    <lineage>
        <taxon>Bacteria</taxon>
        <taxon>Pseudomonadati</taxon>
        <taxon>Bacteroidota</taxon>
        <taxon>Flavobacteriia</taxon>
        <taxon>Flavobacteriales</taxon>
        <taxon>Flavobacteriaceae</taxon>
        <taxon>Robiginitalea</taxon>
    </lineage>
</organism>
<evidence type="ECO:0000256" key="3">
    <source>
        <dbReference type="ARBA" id="ARBA00022630"/>
    </source>
</evidence>
<dbReference type="Pfam" id="PF07992">
    <property type="entry name" value="Pyr_redox_2"/>
    <property type="match status" value="1"/>
</dbReference>
<dbReference type="Pfam" id="PF22366">
    <property type="entry name" value="NDH2_C"/>
    <property type="match status" value="1"/>
</dbReference>
<evidence type="ECO:0000256" key="7">
    <source>
        <dbReference type="ARBA" id="ARBA00023027"/>
    </source>
</evidence>
<dbReference type="AlphaFoldDB" id="A0A1I6FN15"/>
<name>A0A1I6FN15_9FLAO</name>
<dbReference type="PANTHER" id="PTHR43706:SF47">
    <property type="entry name" value="EXTERNAL NADH-UBIQUINONE OXIDOREDUCTASE 1, MITOCHONDRIAL-RELATED"/>
    <property type="match status" value="1"/>
</dbReference>
<dbReference type="InterPro" id="IPR045024">
    <property type="entry name" value="NDH-2"/>
</dbReference>
<dbReference type="SUPFAM" id="SSF51905">
    <property type="entry name" value="FAD/NAD(P)-binding domain"/>
    <property type="match status" value="2"/>
</dbReference>
<dbReference type="EMBL" id="FOYQ01000001">
    <property type="protein sequence ID" value="SFR31342.1"/>
    <property type="molecule type" value="Genomic_DNA"/>
</dbReference>
<comment type="catalytic activity">
    <reaction evidence="8">
        <text>a quinone + NADH + H(+) = a quinol + NAD(+)</text>
        <dbReference type="Rhea" id="RHEA:46160"/>
        <dbReference type="ChEBI" id="CHEBI:15378"/>
        <dbReference type="ChEBI" id="CHEBI:24646"/>
        <dbReference type="ChEBI" id="CHEBI:57540"/>
        <dbReference type="ChEBI" id="CHEBI:57945"/>
        <dbReference type="ChEBI" id="CHEBI:132124"/>
        <dbReference type="EC" id="1.6.5.9"/>
    </reaction>
</comment>
<evidence type="ECO:0000256" key="4">
    <source>
        <dbReference type="ARBA" id="ARBA00022827"/>
    </source>
</evidence>
<keyword evidence="13" id="KW-1185">Reference proteome</keyword>
<keyword evidence="7" id="KW-0520">NAD</keyword>
<dbReference type="RefSeq" id="WP_092979925.1">
    <property type="nucleotide sequence ID" value="NZ_FOYQ01000001.1"/>
</dbReference>
<evidence type="ECO:0000256" key="6">
    <source>
        <dbReference type="ARBA" id="ARBA00023002"/>
    </source>
</evidence>
<dbReference type="PRINTS" id="PR00411">
    <property type="entry name" value="PNDRDTASEI"/>
</dbReference>
<feature type="transmembrane region" description="Helical" evidence="9">
    <location>
        <begin position="375"/>
        <end position="392"/>
    </location>
</feature>
<keyword evidence="3" id="KW-0285">Flavoprotein</keyword>
<keyword evidence="9" id="KW-0472">Membrane</keyword>
<dbReference type="Proteomes" id="UP000199534">
    <property type="component" value="Unassembled WGS sequence"/>
</dbReference>
<dbReference type="PRINTS" id="PR00368">
    <property type="entry name" value="FADPNR"/>
</dbReference>
<dbReference type="OrthoDB" id="9781621at2"/>
<keyword evidence="9" id="KW-1133">Transmembrane helix</keyword>
<evidence type="ECO:0000313" key="12">
    <source>
        <dbReference type="EMBL" id="SFR31342.1"/>
    </source>
</evidence>
<evidence type="ECO:0000256" key="2">
    <source>
        <dbReference type="ARBA" id="ARBA00012637"/>
    </source>
</evidence>
<evidence type="ECO:0000256" key="5">
    <source>
        <dbReference type="ARBA" id="ARBA00022946"/>
    </source>
</evidence>
<gene>
    <name evidence="12" type="ORF">SAMN04490243_0169</name>
</gene>
<feature type="domain" description="External alternative NADH-ubiquinone oxidoreductase-like C-terminal" evidence="11">
    <location>
        <begin position="350"/>
        <end position="408"/>
    </location>
</feature>
<feature type="domain" description="FAD/NAD(P)-binding" evidence="10">
    <location>
        <begin position="6"/>
        <end position="326"/>
    </location>
</feature>
<dbReference type="InterPro" id="IPR036188">
    <property type="entry name" value="FAD/NAD-bd_sf"/>
</dbReference>
<proteinExistence type="inferred from homology"/>
<reference evidence="12 13" key="1">
    <citation type="submission" date="2016-10" db="EMBL/GenBank/DDBJ databases">
        <authorList>
            <person name="de Groot N.N."/>
        </authorList>
    </citation>
    <scope>NUCLEOTIDE SEQUENCE [LARGE SCALE GENOMIC DNA]</scope>
    <source>
        <strain evidence="12 13">DSM 21019</strain>
    </source>
</reference>
<comment type="similarity">
    <text evidence="1">Belongs to the NADH dehydrogenase family.</text>
</comment>
<keyword evidence="4" id="KW-0274">FAD</keyword>
<evidence type="ECO:0000313" key="13">
    <source>
        <dbReference type="Proteomes" id="UP000199534"/>
    </source>
</evidence>